<protein>
    <submittedName>
        <fullName evidence="1">Uncharacterized protein</fullName>
    </submittedName>
</protein>
<evidence type="ECO:0000313" key="1">
    <source>
        <dbReference type="WBParaSite" id="MCU_005840-RA"/>
    </source>
</evidence>
<reference evidence="1" key="1">
    <citation type="submission" date="2019-11" db="UniProtKB">
        <authorList>
            <consortium name="WormBaseParasite"/>
        </authorList>
    </citation>
    <scope>IDENTIFICATION</scope>
</reference>
<sequence>HSCPSLIGCLSSSHATGTQRDTGLAEASLVQYVCPLRRRYTWTGGKQCIFIRVARIGLDGRYLELVLARGWFIQAELLFYISGDEWICLTLIETLLWTIESKIFE</sequence>
<dbReference type="AlphaFoldDB" id="A0A5K3FA12"/>
<organism evidence="1">
    <name type="scientific">Mesocestoides corti</name>
    <name type="common">Flatworm</name>
    <dbReference type="NCBI Taxonomy" id="53468"/>
    <lineage>
        <taxon>Eukaryota</taxon>
        <taxon>Metazoa</taxon>
        <taxon>Spiralia</taxon>
        <taxon>Lophotrochozoa</taxon>
        <taxon>Platyhelminthes</taxon>
        <taxon>Cestoda</taxon>
        <taxon>Eucestoda</taxon>
        <taxon>Cyclophyllidea</taxon>
        <taxon>Mesocestoididae</taxon>
        <taxon>Mesocestoides</taxon>
    </lineage>
</organism>
<name>A0A5K3FA12_MESCO</name>
<accession>A0A5K3FA12</accession>
<proteinExistence type="predicted"/>
<dbReference type="WBParaSite" id="MCU_005840-RA">
    <property type="protein sequence ID" value="MCU_005840-RA"/>
    <property type="gene ID" value="MCU_005840"/>
</dbReference>